<dbReference type="Proteomes" id="UP000229893">
    <property type="component" value="Unassembled WGS sequence"/>
</dbReference>
<organism evidence="2 3">
    <name type="scientific">Candidatus Liptonbacteria bacterium CG11_big_fil_rev_8_21_14_0_20_35_14</name>
    <dbReference type="NCBI Taxonomy" id="1974634"/>
    <lineage>
        <taxon>Bacteria</taxon>
        <taxon>Candidatus Liptoniibacteriota</taxon>
    </lineage>
</organism>
<evidence type="ECO:0000313" key="2">
    <source>
        <dbReference type="EMBL" id="PIR04601.1"/>
    </source>
</evidence>
<gene>
    <name evidence="2" type="ORF">COV57_03590</name>
</gene>
<feature type="region of interest" description="Disordered" evidence="1">
    <location>
        <begin position="1"/>
        <end position="74"/>
    </location>
</feature>
<feature type="compositionally biased region" description="Low complexity" evidence="1">
    <location>
        <begin position="26"/>
        <end position="38"/>
    </location>
</feature>
<evidence type="ECO:0000313" key="3">
    <source>
        <dbReference type="Proteomes" id="UP000229893"/>
    </source>
</evidence>
<sequence length="74" mass="7307">MDQMNPTGNPMDPNMAPVPDMGTPEAPMAPVPDMGVPVAPAPAPAPAPEAPMAPAPEAPGESDGGMTPPVTPVQ</sequence>
<reference evidence="2 3" key="1">
    <citation type="submission" date="2017-09" db="EMBL/GenBank/DDBJ databases">
        <title>Depth-based differentiation of microbial function through sediment-hosted aquifers and enrichment of novel symbionts in the deep terrestrial subsurface.</title>
        <authorList>
            <person name="Probst A.J."/>
            <person name="Ladd B."/>
            <person name="Jarett J.K."/>
            <person name="Geller-Mcgrath D.E."/>
            <person name="Sieber C.M."/>
            <person name="Emerson J.B."/>
            <person name="Anantharaman K."/>
            <person name="Thomas B.C."/>
            <person name="Malmstrom R."/>
            <person name="Stieglmeier M."/>
            <person name="Klingl A."/>
            <person name="Woyke T."/>
            <person name="Ryan C.M."/>
            <person name="Banfield J.F."/>
        </authorList>
    </citation>
    <scope>NUCLEOTIDE SEQUENCE [LARGE SCALE GENOMIC DNA]</scope>
    <source>
        <strain evidence="2">CG11_big_fil_rev_8_21_14_0_20_35_14</strain>
    </source>
</reference>
<name>A0A2H0N6T3_9BACT</name>
<protein>
    <submittedName>
        <fullName evidence="2">Uncharacterized protein</fullName>
    </submittedName>
</protein>
<proteinExistence type="predicted"/>
<dbReference type="EMBL" id="PCWO01000051">
    <property type="protein sequence ID" value="PIR04601.1"/>
    <property type="molecule type" value="Genomic_DNA"/>
</dbReference>
<dbReference type="AlphaFoldDB" id="A0A2H0N6T3"/>
<feature type="compositionally biased region" description="Pro residues" evidence="1">
    <location>
        <begin position="39"/>
        <end position="57"/>
    </location>
</feature>
<evidence type="ECO:0000256" key="1">
    <source>
        <dbReference type="SAM" id="MobiDB-lite"/>
    </source>
</evidence>
<comment type="caution">
    <text evidence="2">The sequence shown here is derived from an EMBL/GenBank/DDBJ whole genome shotgun (WGS) entry which is preliminary data.</text>
</comment>
<accession>A0A2H0N6T3</accession>